<evidence type="ECO:0000313" key="3">
    <source>
        <dbReference type="Proteomes" id="UP000619260"/>
    </source>
</evidence>
<organism evidence="2 3">
    <name type="scientific">Virgisporangium aliadipatigenens</name>
    <dbReference type="NCBI Taxonomy" id="741659"/>
    <lineage>
        <taxon>Bacteria</taxon>
        <taxon>Bacillati</taxon>
        <taxon>Actinomycetota</taxon>
        <taxon>Actinomycetes</taxon>
        <taxon>Micromonosporales</taxon>
        <taxon>Micromonosporaceae</taxon>
        <taxon>Virgisporangium</taxon>
    </lineage>
</organism>
<feature type="transmembrane region" description="Helical" evidence="1">
    <location>
        <begin position="50"/>
        <end position="71"/>
    </location>
</feature>
<dbReference type="InterPro" id="IPR045382">
    <property type="entry name" value="DUF6529"/>
</dbReference>
<dbReference type="Proteomes" id="UP000619260">
    <property type="component" value="Unassembled WGS sequence"/>
</dbReference>
<feature type="transmembrane region" description="Helical" evidence="1">
    <location>
        <begin position="150"/>
        <end position="171"/>
    </location>
</feature>
<accession>A0A8J3YWE6</accession>
<feature type="transmembrane region" description="Helical" evidence="1">
    <location>
        <begin position="119"/>
        <end position="138"/>
    </location>
</feature>
<dbReference type="Pfam" id="PF20139">
    <property type="entry name" value="DUF6529"/>
    <property type="match status" value="1"/>
</dbReference>
<keyword evidence="1" id="KW-0812">Transmembrane</keyword>
<comment type="caution">
    <text evidence="2">The sequence shown here is derived from an EMBL/GenBank/DDBJ whole genome shotgun (WGS) entry which is preliminary data.</text>
</comment>
<name>A0A8J3YWE6_9ACTN</name>
<feature type="transmembrane region" description="Helical" evidence="1">
    <location>
        <begin position="92"/>
        <end position="113"/>
    </location>
</feature>
<evidence type="ECO:0000256" key="1">
    <source>
        <dbReference type="SAM" id="Phobius"/>
    </source>
</evidence>
<sequence length="178" mass="18448">MTAKAARLAVPAAVGAAVALTLGVYGKLHGPTGVGVSLAGFSSGFAAKSWLATGAVVLALVQLASALVMYGKVPGVRAPSWTGGLHRWSGRIAFLLATPVAVHCLYAAGFQTYDLRTTVHSIMGCFFFGAFTVKMLILPRKGVPGWALPLAGGLVFTALVVLWFSSAFWFFSTTGVAL</sequence>
<keyword evidence="1" id="KW-0472">Membrane</keyword>
<protein>
    <submittedName>
        <fullName evidence="2">Uncharacterized protein</fullName>
    </submittedName>
</protein>
<keyword evidence="1" id="KW-1133">Transmembrane helix</keyword>
<dbReference type="AlphaFoldDB" id="A0A8J3YWE6"/>
<reference evidence="2" key="1">
    <citation type="submission" date="2021-01" db="EMBL/GenBank/DDBJ databases">
        <title>Whole genome shotgun sequence of Virgisporangium aliadipatigenens NBRC 105644.</title>
        <authorList>
            <person name="Komaki H."/>
            <person name="Tamura T."/>
        </authorList>
    </citation>
    <scope>NUCLEOTIDE SEQUENCE</scope>
    <source>
        <strain evidence="2">NBRC 105644</strain>
    </source>
</reference>
<keyword evidence="3" id="KW-1185">Reference proteome</keyword>
<gene>
    <name evidence="2" type="ORF">Val02_79070</name>
</gene>
<evidence type="ECO:0000313" key="2">
    <source>
        <dbReference type="EMBL" id="GIJ51021.1"/>
    </source>
</evidence>
<proteinExistence type="predicted"/>
<dbReference type="EMBL" id="BOPF01000043">
    <property type="protein sequence ID" value="GIJ51021.1"/>
    <property type="molecule type" value="Genomic_DNA"/>
</dbReference>
<dbReference type="RefSeq" id="WP_203904433.1">
    <property type="nucleotide sequence ID" value="NZ_BOPF01000043.1"/>
</dbReference>